<dbReference type="GO" id="GO:0006352">
    <property type="term" value="P:DNA-templated transcription initiation"/>
    <property type="evidence" value="ECO:0007669"/>
    <property type="project" value="InterPro"/>
</dbReference>
<protein>
    <recommendedName>
        <fullName evidence="8">HTH luxR-type domain-containing protein</fullName>
    </recommendedName>
</protein>
<feature type="domain" description="RNA polymerase sigma-70 region 2" evidence="5">
    <location>
        <begin position="14"/>
        <end position="79"/>
    </location>
</feature>
<reference evidence="7" key="1">
    <citation type="journal article" date="2014" name="Front. Microbiol.">
        <title>High frequency of phylogenetically diverse reductive dehalogenase-homologous genes in deep subseafloor sedimentary metagenomes.</title>
        <authorList>
            <person name="Kawai M."/>
            <person name="Futagami T."/>
            <person name="Toyoda A."/>
            <person name="Takaki Y."/>
            <person name="Nishi S."/>
            <person name="Hori S."/>
            <person name="Arai W."/>
            <person name="Tsubouchi T."/>
            <person name="Morono Y."/>
            <person name="Uchiyama I."/>
            <person name="Ito T."/>
            <person name="Fujiyama A."/>
            <person name="Inagaki F."/>
            <person name="Takami H."/>
        </authorList>
    </citation>
    <scope>NUCLEOTIDE SEQUENCE</scope>
    <source>
        <strain evidence="7">Expedition CK06-06</strain>
    </source>
</reference>
<dbReference type="NCBIfam" id="TIGR02937">
    <property type="entry name" value="sigma70-ECF"/>
    <property type="match status" value="1"/>
</dbReference>
<dbReference type="AlphaFoldDB" id="X1JBA6"/>
<comment type="caution">
    <text evidence="7">The sequence shown here is derived from an EMBL/GenBank/DDBJ whole genome shotgun (WGS) entry which is preliminary data.</text>
</comment>
<gene>
    <name evidence="7" type="ORF">S03H2_44225</name>
</gene>
<accession>X1JBA6</accession>
<evidence type="ECO:0000259" key="5">
    <source>
        <dbReference type="Pfam" id="PF04542"/>
    </source>
</evidence>
<name>X1JBA6_9ZZZZ</name>
<dbReference type="SUPFAM" id="SSF88946">
    <property type="entry name" value="Sigma2 domain of RNA polymerase sigma factors"/>
    <property type="match status" value="1"/>
</dbReference>
<comment type="similarity">
    <text evidence="1">Belongs to the sigma-70 factor family. ECF subfamily.</text>
</comment>
<dbReference type="InterPro" id="IPR007627">
    <property type="entry name" value="RNA_pol_sigma70_r2"/>
</dbReference>
<proteinExistence type="inferred from homology"/>
<evidence type="ECO:0000256" key="1">
    <source>
        <dbReference type="ARBA" id="ARBA00010641"/>
    </source>
</evidence>
<dbReference type="Gene3D" id="1.10.1740.10">
    <property type="match status" value="1"/>
</dbReference>
<dbReference type="InterPro" id="IPR014284">
    <property type="entry name" value="RNA_pol_sigma-70_dom"/>
</dbReference>
<dbReference type="SUPFAM" id="SSF88659">
    <property type="entry name" value="Sigma3 and sigma4 domains of RNA polymerase sigma factors"/>
    <property type="match status" value="1"/>
</dbReference>
<dbReference type="InterPro" id="IPR013324">
    <property type="entry name" value="RNA_pol_sigma_r3/r4-like"/>
</dbReference>
<dbReference type="PANTHER" id="PTHR43133:SF46">
    <property type="entry name" value="RNA POLYMERASE SIGMA-70 FACTOR ECF SUBFAMILY"/>
    <property type="match status" value="1"/>
</dbReference>
<keyword evidence="3" id="KW-0731">Sigma factor</keyword>
<dbReference type="InterPro" id="IPR036388">
    <property type="entry name" value="WH-like_DNA-bd_sf"/>
</dbReference>
<dbReference type="Gene3D" id="1.10.10.10">
    <property type="entry name" value="Winged helix-like DNA-binding domain superfamily/Winged helix DNA-binding domain"/>
    <property type="match status" value="1"/>
</dbReference>
<dbReference type="Pfam" id="PF08281">
    <property type="entry name" value="Sigma70_r4_2"/>
    <property type="match status" value="1"/>
</dbReference>
<dbReference type="GO" id="GO:0016987">
    <property type="term" value="F:sigma factor activity"/>
    <property type="evidence" value="ECO:0007669"/>
    <property type="project" value="UniProtKB-KW"/>
</dbReference>
<dbReference type="CDD" id="cd06171">
    <property type="entry name" value="Sigma70_r4"/>
    <property type="match status" value="1"/>
</dbReference>
<organism evidence="7">
    <name type="scientific">marine sediment metagenome</name>
    <dbReference type="NCBI Taxonomy" id="412755"/>
    <lineage>
        <taxon>unclassified sequences</taxon>
        <taxon>metagenomes</taxon>
        <taxon>ecological metagenomes</taxon>
    </lineage>
</organism>
<keyword evidence="4" id="KW-0804">Transcription</keyword>
<feature type="domain" description="RNA polymerase sigma factor 70 region 4 type 2" evidence="6">
    <location>
        <begin position="107"/>
        <end position="157"/>
    </location>
</feature>
<dbReference type="InterPro" id="IPR039425">
    <property type="entry name" value="RNA_pol_sigma-70-like"/>
</dbReference>
<dbReference type="GO" id="GO:0003677">
    <property type="term" value="F:DNA binding"/>
    <property type="evidence" value="ECO:0007669"/>
    <property type="project" value="InterPro"/>
</dbReference>
<evidence type="ECO:0000256" key="2">
    <source>
        <dbReference type="ARBA" id="ARBA00023015"/>
    </source>
</evidence>
<dbReference type="EMBL" id="BARU01027637">
    <property type="protein sequence ID" value="GAH75649.1"/>
    <property type="molecule type" value="Genomic_DNA"/>
</dbReference>
<keyword evidence="2" id="KW-0805">Transcription regulation</keyword>
<dbReference type="InterPro" id="IPR013249">
    <property type="entry name" value="RNA_pol_sigma70_r4_t2"/>
</dbReference>
<dbReference type="InterPro" id="IPR013325">
    <property type="entry name" value="RNA_pol_sigma_r2"/>
</dbReference>
<sequence>QGCLDGNAEDQEVLYNTFSAKMFGLCLQYANEYEEAKDILQEGFIRVFTNLNQYNQKGSFEGWLRRIIINTALEKCRDKHYLARIDDEIEKREEIIEVDVVDDLSAQELMKFIHDLSPKYRMVFNLYAIEGYSHKEISVLLNISEGTSKSNLSRARTILQEKIFHYSKIANKVVS</sequence>
<evidence type="ECO:0008006" key="8">
    <source>
        <dbReference type="Google" id="ProtNLM"/>
    </source>
</evidence>
<evidence type="ECO:0000259" key="6">
    <source>
        <dbReference type="Pfam" id="PF08281"/>
    </source>
</evidence>
<evidence type="ECO:0000256" key="3">
    <source>
        <dbReference type="ARBA" id="ARBA00023082"/>
    </source>
</evidence>
<evidence type="ECO:0000256" key="4">
    <source>
        <dbReference type="ARBA" id="ARBA00023163"/>
    </source>
</evidence>
<dbReference type="PANTHER" id="PTHR43133">
    <property type="entry name" value="RNA POLYMERASE ECF-TYPE SIGMA FACTO"/>
    <property type="match status" value="1"/>
</dbReference>
<evidence type="ECO:0000313" key="7">
    <source>
        <dbReference type="EMBL" id="GAH75649.1"/>
    </source>
</evidence>
<dbReference type="Pfam" id="PF04542">
    <property type="entry name" value="Sigma70_r2"/>
    <property type="match status" value="1"/>
</dbReference>
<feature type="non-terminal residue" evidence="7">
    <location>
        <position position="1"/>
    </location>
</feature>